<dbReference type="EMBL" id="HF935358">
    <property type="protein sequence ID" value="CCX29819.1"/>
    <property type="molecule type" value="Genomic_DNA"/>
</dbReference>
<reference evidence="1 2" key="1">
    <citation type="journal article" date="2013" name="PLoS Genet.">
        <title>The genome and development-dependent transcriptomes of Pyronema confluens: a window into fungal evolution.</title>
        <authorList>
            <person name="Traeger S."/>
            <person name="Altegoer F."/>
            <person name="Freitag M."/>
            <person name="Gabaldon T."/>
            <person name="Kempken F."/>
            <person name="Kumar A."/>
            <person name="Marcet-Houben M."/>
            <person name="Poggeler S."/>
            <person name="Stajich J.E."/>
            <person name="Nowrousian M."/>
        </authorList>
    </citation>
    <scope>NUCLEOTIDE SEQUENCE [LARGE SCALE GENOMIC DNA]</scope>
    <source>
        <strain evidence="2">CBS 100304</strain>
        <tissue evidence="1">Vegetative mycelium</tissue>
    </source>
</reference>
<keyword evidence="2" id="KW-1185">Reference proteome</keyword>
<evidence type="ECO:0000313" key="2">
    <source>
        <dbReference type="Proteomes" id="UP000018144"/>
    </source>
</evidence>
<dbReference type="Proteomes" id="UP000018144">
    <property type="component" value="Unassembled WGS sequence"/>
</dbReference>
<organism evidence="1 2">
    <name type="scientific">Pyronema omphalodes (strain CBS 100304)</name>
    <name type="common">Pyronema confluens</name>
    <dbReference type="NCBI Taxonomy" id="1076935"/>
    <lineage>
        <taxon>Eukaryota</taxon>
        <taxon>Fungi</taxon>
        <taxon>Dikarya</taxon>
        <taxon>Ascomycota</taxon>
        <taxon>Pezizomycotina</taxon>
        <taxon>Pezizomycetes</taxon>
        <taxon>Pezizales</taxon>
        <taxon>Pyronemataceae</taxon>
        <taxon>Pyronema</taxon>
    </lineage>
</organism>
<gene>
    <name evidence="1" type="ORF">PCON_07225</name>
</gene>
<accession>U4LCL9</accession>
<name>U4LCL9_PYROM</name>
<dbReference type="AlphaFoldDB" id="U4LCL9"/>
<proteinExistence type="predicted"/>
<sequence>MMSLLASPMLKYNPCINPPSPFVNPNRPQSSPADLSIVRQTSTAIDYVFHN</sequence>
<evidence type="ECO:0000313" key="1">
    <source>
        <dbReference type="EMBL" id="CCX29819.1"/>
    </source>
</evidence>
<protein>
    <submittedName>
        <fullName evidence="1">Uncharacterized protein</fullName>
    </submittedName>
</protein>